<feature type="domain" description="N-acetyltransferase" evidence="1">
    <location>
        <begin position="129"/>
        <end position="278"/>
    </location>
</feature>
<evidence type="ECO:0000313" key="2">
    <source>
        <dbReference type="EMBL" id="TQD49668.1"/>
    </source>
</evidence>
<proteinExistence type="predicted"/>
<dbReference type="AlphaFoldDB" id="A0A508APK9"/>
<dbReference type="PROSITE" id="PS51186">
    <property type="entry name" value="GNAT"/>
    <property type="match status" value="1"/>
</dbReference>
<keyword evidence="3" id="KW-1185">Reference proteome</keyword>
<dbReference type="InterPro" id="IPR038740">
    <property type="entry name" value="BioF2-like_GNAT_dom"/>
</dbReference>
<evidence type="ECO:0000313" key="3">
    <source>
        <dbReference type="Proteomes" id="UP000318212"/>
    </source>
</evidence>
<comment type="caution">
    <text evidence="2">The sequence shown here is derived from an EMBL/GenBank/DDBJ whole genome shotgun (WGS) entry which is preliminary data.</text>
</comment>
<evidence type="ECO:0000259" key="1">
    <source>
        <dbReference type="PROSITE" id="PS51186"/>
    </source>
</evidence>
<dbReference type="InterPro" id="IPR016181">
    <property type="entry name" value="Acyl_CoA_acyltransferase"/>
</dbReference>
<protein>
    <submittedName>
        <fullName evidence="2">GNAT family N-acetyltransferase</fullName>
    </submittedName>
</protein>
<dbReference type="EMBL" id="VICE01000041">
    <property type="protein sequence ID" value="TQD49668.1"/>
    <property type="molecule type" value="Genomic_DNA"/>
</dbReference>
<reference evidence="2 3" key="1">
    <citation type="submission" date="2019-06" db="EMBL/GenBank/DDBJ databases">
        <title>Lysobacter alkalisoli sp. nov. isolated from saline soil.</title>
        <authorList>
            <person name="Sun J.-Q."/>
            <person name="Xu L."/>
        </authorList>
    </citation>
    <scope>NUCLEOTIDE SEQUENCE [LARGE SCALE GENOMIC DNA]</scope>
    <source>
        <strain evidence="2 3">JCM 31130</strain>
    </source>
</reference>
<accession>A0A508APK9</accession>
<name>A0A508APK9_9GAMM</name>
<organism evidence="2 3">
    <name type="scientific">Marilutibacter aestuarii</name>
    <dbReference type="NCBI Taxonomy" id="1706195"/>
    <lineage>
        <taxon>Bacteria</taxon>
        <taxon>Pseudomonadati</taxon>
        <taxon>Pseudomonadota</taxon>
        <taxon>Gammaproteobacteria</taxon>
        <taxon>Lysobacterales</taxon>
        <taxon>Lysobacteraceae</taxon>
        <taxon>Marilutibacter</taxon>
    </lineage>
</organism>
<dbReference type="GO" id="GO:0016747">
    <property type="term" value="F:acyltransferase activity, transferring groups other than amino-acyl groups"/>
    <property type="evidence" value="ECO:0007669"/>
    <property type="project" value="InterPro"/>
</dbReference>
<sequence length="287" mass="31804">MRMEGGMIDLDSQEWSRALREGMGARFERFADGGMLACFRAGPFRVAYPDFLIGSGSELSPDALASRVEAARGFGADLVRVQSESVLDDRRVMKVHRLGTVAIPNLEGWSARELEKARRASNRRSRSSLKIRPGRTSDGAALHRLYRATLLRHGGALRYSQRYFELIAPHASLVAELDGQLCGFVCVGFQAHRACYMHGAHDSGARSHYPSDQLFLEMLETAREKGIRRFDFLPSPPAQQSLNAYKKAWGGVDQSLSVSDLALHPVRTHAFTLATKLMNSLASLRKA</sequence>
<keyword evidence="2" id="KW-0808">Transferase</keyword>
<dbReference type="SUPFAM" id="SSF55729">
    <property type="entry name" value="Acyl-CoA N-acyltransferases (Nat)"/>
    <property type="match status" value="1"/>
</dbReference>
<dbReference type="Proteomes" id="UP000318212">
    <property type="component" value="Unassembled WGS sequence"/>
</dbReference>
<dbReference type="Pfam" id="PF13480">
    <property type="entry name" value="Acetyltransf_6"/>
    <property type="match status" value="1"/>
</dbReference>
<dbReference type="InterPro" id="IPR000182">
    <property type="entry name" value="GNAT_dom"/>
</dbReference>
<dbReference type="Gene3D" id="3.40.630.30">
    <property type="match status" value="1"/>
</dbReference>
<dbReference type="OrthoDB" id="6021185at2"/>
<gene>
    <name evidence="2" type="ORF">FKV25_04260</name>
</gene>